<organism evidence="1 2">
    <name type="scientific">Alkaliphilus hydrothermalis</name>
    <dbReference type="NCBI Taxonomy" id="1482730"/>
    <lineage>
        <taxon>Bacteria</taxon>
        <taxon>Bacillati</taxon>
        <taxon>Bacillota</taxon>
        <taxon>Clostridia</taxon>
        <taxon>Peptostreptococcales</taxon>
        <taxon>Natronincolaceae</taxon>
        <taxon>Alkaliphilus</taxon>
    </lineage>
</organism>
<accession>A0ABS2NTV2</accession>
<protein>
    <recommendedName>
        <fullName evidence="3">DUF2140 domain-containing protein</fullName>
    </recommendedName>
</protein>
<keyword evidence="2" id="KW-1185">Reference proteome</keyword>
<evidence type="ECO:0000313" key="2">
    <source>
        <dbReference type="Proteomes" id="UP001314796"/>
    </source>
</evidence>
<dbReference type="RefSeq" id="WP_204404538.1">
    <property type="nucleotide sequence ID" value="NZ_JAFBEE010000034.1"/>
</dbReference>
<gene>
    <name evidence="1" type="ORF">JOC73_002965</name>
</gene>
<reference evidence="1 2" key="1">
    <citation type="submission" date="2021-01" db="EMBL/GenBank/DDBJ databases">
        <title>Genomic Encyclopedia of Type Strains, Phase IV (KMG-IV): sequencing the most valuable type-strain genomes for metagenomic binning, comparative biology and taxonomic classification.</title>
        <authorList>
            <person name="Goeker M."/>
        </authorList>
    </citation>
    <scope>NUCLEOTIDE SEQUENCE [LARGE SCALE GENOMIC DNA]</scope>
    <source>
        <strain evidence="1 2">DSM 25890</strain>
    </source>
</reference>
<evidence type="ECO:0000313" key="1">
    <source>
        <dbReference type="EMBL" id="MBM7616383.1"/>
    </source>
</evidence>
<dbReference type="EMBL" id="JAFBEE010000034">
    <property type="protein sequence ID" value="MBM7616383.1"/>
    <property type="molecule type" value="Genomic_DNA"/>
</dbReference>
<comment type="caution">
    <text evidence="1">The sequence shown here is derived from an EMBL/GenBank/DDBJ whole genome shotgun (WGS) entry which is preliminary data.</text>
</comment>
<sequence>MKKCLMILGILILVFFTVVGVTLFYPQPTTTNSPSQILYNEAYFIKKFAEENIALLNQNTFVITEEELNGYANYQLQTNQVSFNQSGFETTGLKAKLLKDTILLDVYGKLYSLPVRLHVNLEPLYQDEKIYFTFKEAKFSRINIPEKYFAQLLGESIDMVSGIDKSSQFILPIELHEMVIIKNVAFENQQLRIDYELNKEKLIEELLKGLKNNN</sequence>
<evidence type="ECO:0008006" key="3">
    <source>
        <dbReference type="Google" id="ProtNLM"/>
    </source>
</evidence>
<proteinExistence type="predicted"/>
<dbReference type="Proteomes" id="UP001314796">
    <property type="component" value="Unassembled WGS sequence"/>
</dbReference>
<name>A0ABS2NTV2_9FIRM</name>